<accession>A0A392RDR4</accession>
<organism evidence="1 2">
    <name type="scientific">Trifolium medium</name>
    <dbReference type="NCBI Taxonomy" id="97028"/>
    <lineage>
        <taxon>Eukaryota</taxon>
        <taxon>Viridiplantae</taxon>
        <taxon>Streptophyta</taxon>
        <taxon>Embryophyta</taxon>
        <taxon>Tracheophyta</taxon>
        <taxon>Spermatophyta</taxon>
        <taxon>Magnoliopsida</taxon>
        <taxon>eudicotyledons</taxon>
        <taxon>Gunneridae</taxon>
        <taxon>Pentapetalae</taxon>
        <taxon>rosids</taxon>
        <taxon>fabids</taxon>
        <taxon>Fabales</taxon>
        <taxon>Fabaceae</taxon>
        <taxon>Papilionoideae</taxon>
        <taxon>50 kb inversion clade</taxon>
        <taxon>NPAAA clade</taxon>
        <taxon>Hologalegina</taxon>
        <taxon>IRL clade</taxon>
        <taxon>Trifolieae</taxon>
        <taxon>Trifolium</taxon>
    </lineage>
</organism>
<dbReference type="AlphaFoldDB" id="A0A392RDR4"/>
<keyword evidence="2" id="KW-1185">Reference proteome</keyword>
<dbReference type="InterPro" id="IPR036397">
    <property type="entry name" value="RNaseH_sf"/>
</dbReference>
<dbReference type="SUPFAM" id="SSF53098">
    <property type="entry name" value="Ribonuclease H-like"/>
    <property type="match status" value="1"/>
</dbReference>
<evidence type="ECO:0000313" key="2">
    <source>
        <dbReference type="Proteomes" id="UP000265520"/>
    </source>
</evidence>
<feature type="non-terminal residue" evidence="1">
    <location>
        <position position="1"/>
    </location>
</feature>
<evidence type="ECO:0000313" key="1">
    <source>
        <dbReference type="EMBL" id="MCI34758.1"/>
    </source>
</evidence>
<dbReference type="PANTHER" id="PTHR45835">
    <property type="entry name" value="YALI0A06105P"/>
    <property type="match status" value="1"/>
</dbReference>
<protein>
    <submittedName>
        <fullName evidence="1">Uncharacterized protein</fullName>
    </submittedName>
</protein>
<proteinExistence type="predicted"/>
<name>A0A392RDR4_9FABA</name>
<sequence>AASPGGLLQPLTIPDRVWENVSIDFITDLPKSRGFEAILVVVERLSKYCHCIPLKHPYTARTVAE</sequence>
<dbReference type="Gene3D" id="3.30.420.10">
    <property type="entry name" value="Ribonuclease H-like superfamily/Ribonuclease H"/>
    <property type="match status" value="1"/>
</dbReference>
<dbReference type="GO" id="GO:0003676">
    <property type="term" value="F:nucleic acid binding"/>
    <property type="evidence" value="ECO:0007669"/>
    <property type="project" value="InterPro"/>
</dbReference>
<reference evidence="1 2" key="1">
    <citation type="journal article" date="2018" name="Front. Plant Sci.">
        <title>Red Clover (Trifolium pratense) and Zigzag Clover (T. medium) - A Picture of Genomic Similarities and Differences.</title>
        <authorList>
            <person name="Dluhosova J."/>
            <person name="Istvanek J."/>
            <person name="Nedelnik J."/>
            <person name="Repkova J."/>
        </authorList>
    </citation>
    <scope>NUCLEOTIDE SEQUENCE [LARGE SCALE GENOMIC DNA]</scope>
    <source>
        <strain evidence="2">cv. 10/8</strain>
        <tissue evidence="1">Leaf</tissue>
    </source>
</reference>
<dbReference type="InterPro" id="IPR012337">
    <property type="entry name" value="RNaseH-like_sf"/>
</dbReference>
<dbReference type="EMBL" id="LXQA010216825">
    <property type="protein sequence ID" value="MCI34758.1"/>
    <property type="molecule type" value="Genomic_DNA"/>
</dbReference>
<dbReference type="PANTHER" id="PTHR45835:SF99">
    <property type="entry name" value="CHROMO DOMAIN-CONTAINING PROTEIN-RELATED"/>
    <property type="match status" value="1"/>
</dbReference>
<comment type="caution">
    <text evidence="1">The sequence shown here is derived from an EMBL/GenBank/DDBJ whole genome shotgun (WGS) entry which is preliminary data.</text>
</comment>
<dbReference type="Proteomes" id="UP000265520">
    <property type="component" value="Unassembled WGS sequence"/>
</dbReference>